<name>A0A932MN19_UNCTE</name>
<dbReference type="PANTHER" id="PTHR33529">
    <property type="entry name" value="SLR0882 PROTEIN-RELATED"/>
    <property type="match status" value="1"/>
</dbReference>
<keyword evidence="5 7" id="KW-0472">Membrane</keyword>
<reference evidence="8" key="1">
    <citation type="submission" date="2020-07" db="EMBL/GenBank/DDBJ databases">
        <title>Huge and variable diversity of episymbiotic CPR bacteria and DPANN archaea in groundwater ecosystems.</title>
        <authorList>
            <person name="He C.Y."/>
            <person name="Keren R."/>
            <person name="Whittaker M."/>
            <person name="Farag I.F."/>
            <person name="Doudna J."/>
            <person name="Cate J.H.D."/>
            <person name="Banfield J.F."/>
        </authorList>
    </citation>
    <scope>NUCLEOTIDE SEQUENCE</scope>
    <source>
        <strain evidence="8">NC_groundwater_763_Ag_S-0.2um_68_21</strain>
    </source>
</reference>
<feature type="transmembrane region" description="Helical" evidence="7">
    <location>
        <begin position="318"/>
        <end position="336"/>
    </location>
</feature>
<dbReference type="GO" id="GO:0043190">
    <property type="term" value="C:ATP-binding cassette (ABC) transporter complex"/>
    <property type="evidence" value="ECO:0007669"/>
    <property type="project" value="TreeGrafter"/>
</dbReference>
<feature type="transmembrane region" description="Helical" evidence="7">
    <location>
        <begin position="53"/>
        <end position="80"/>
    </location>
</feature>
<sequence length="428" mass="46701">MKRLHRYIFGEILTYFLLCLFLLTFVLLLNRMFQLTDLVVGKGVPLGMVIRLLLTLMPVLLLAALPAAALIACILAFSRLSSDNESIAMTATGMSLYSQLVPAGLLGLIAAASSAALMTFGLPWSQQATETITSEIFQTRAAALEIREQVFNDAFDGIVLYVRRIDRDRKMRGILISDSREPENTQVIFAEEGYLVNDSVSRRLILHLTQGTLHKFDSDPAKKNAGAGGNASQALARKAPPAPPAQASAVPDLDNPYQILRFSSYDINMDLTQTLQETRAFRTGLRAQPIAELRRQLGELEPGSVKHNAVLVELHKKFATPLVCLILAFLGAPLGVQNRRSGRHGGFALSLAVLLMYYLLSTFSDGMGESGVLPPAVAVWGPNAILAGLALWAARRVVRRGAMDLFGLADRALERIRLPRWLQPGAAA</sequence>
<organism evidence="8 9">
    <name type="scientific">Tectimicrobiota bacterium</name>
    <dbReference type="NCBI Taxonomy" id="2528274"/>
    <lineage>
        <taxon>Bacteria</taxon>
        <taxon>Pseudomonadati</taxon>
        <taxon>Nitrospinota/Tectimicrobiota group</taxon>
        <taxon>Candidatus Tectimicrobiota</taxon>
    </lineage>
</organism>
<feature type="transmembrane region" description="Helical" evidence="7">
    <location>
        <begin position="372"/>
        <end position="394"/>
    </location>
</feature>
<dbReference type="Proteomes" id="UP000782312">
    <property type="component" value="Unassembled WGS sequence"/>
</dbReference>
<dbReference type="EMBL" id="JACPUR010000017">
    <property type="protein sequence ID" value="MBI3127303.1"/>
    <property type="molecule type" value="Genomic_DNA"/>
</dbReference>
<protein>
    <submittedName>
        <fullName evidence="8">LptF/LptG family permease</fullName>
    </submittedName>
</protein>
<evidence type="ECO:0000256" key="3">
    <source>
        <dbReference type="ARBA" id="ARBA00022692"/>
    </source>
</evidence>
<dbReference type="PANTHER" id="PTHR33529:SF6">
    <property type="entry name" value="YJGP_YJGQ FAMILY PERMEASE"/>
    <property type="match status" value="1"/>
</dbReference>
<evidence type="ECO:0000313" key="8">
    <source>
        <dbReference type="EMBL" id="MBI3127303.1"/>
    </source>
</evidence>
<feature type="region of interest" description="Disordered" evidence="6">
    <location>
        <begin position="217"/>
        <end position="251"/>
    </location>
</feature>
<evidence type="ECO:0000256" key="2">
    <source>
        <dbReference type="ARBA" id="ARBA00022475"/>
    </source>
</evidence>
<proteinExistence type="predicted"/>
<feature type="transmembrane region" description="Helical" evidence="7">
    <location>
        <begin position="12"/>
        <end position="33"/>
    </location>
</feature>
<gene>
    <name evidence="8" type="ORF">HYZ11_06840</name>
</gene>
<evidence type="ECO:0000313" key="9">
    <source>
        <dbReference type="Proteomes" id="UP000782312"/>
    </source>
</evidence>
<dbReference type="GO" id="GO:0015920">
    <property type="term" value="P:lipopolysaccharide transport"/>
    <property type="evidence" value="ECO:0007669"/>
    <property type="project" value="TreeGrafter"/>
</dbReference>
<keyword evidence="4 7" id="KW-1133">Transmembrane helix</keyword>
<feature type="transmembrane region" description="Helical" evidence="7">
    <location>
        <begin position="100"/>
        <end position="124"/>
    </location>
</feature>
<dbReference type="InterPro" id="IPR005495">
    <property type="entry name" value="LptG/LptF_permease"/>
</dbReference>
<evidence type="ECO:0000256" key="7">
    <source>
        <dbReference type="SAM" id="Phobius"/>
    </source>
</evidence>
<feature type="transmembrane region" description="Helical" evidence="7">
    <location>
        <begin position="343"/>
        <end position="360"/>
    </location>
</feature>
<accession>A0A932MN19</accession>
<evidence type="ECO:0000256" key="1">
    <source>
        <dbReference type="ARBA" id="ARBA00004651"/>
    </source>
</evidence>
<evidence type="ECO:0000256" key="6">
    <source>
        <dbReference type="SAM" id="MobiDB-lite"/>
    </source>
</evidence>
<feature type="compositionally biased region" description="Low complexity" evidence="6">
    <location>
        <begin position="230"/>
        <end position="251"/>
    </location>
</feature>
<comment type="caution">
    <text evidence="8">The sequence shown here is derived from an EMBL/GenBank/DDBJ whole genome shotgun (WGS) entry which is preliminary data.</text>
</comment>
<keyword evidence="3 7" id="KW-0812">Transmembrane</keyword>
<evidence type="ECO:0000256" key="5">
    <source>
        <dbReference type="ARBA" id="ARBA00023136"/>
    </source>
</evidence>
<comment type="subcellular location">
    <subcellularLocation>
        <location evidence="1">Cell membrane</location>
        <topology evidence="1">Multi-pass membrane protein</topology>
    </subcellularLocation>
</comment>
<dbReference type="AlphaFoldDB" id="A0A932MN19"/>
<keyword evidence="2" id="KW-1003">Cell membrane</keyword>
<evidence type="ECO:0000256" key="4">
    <source>
        <dbReference type="ARBA" id="ARBA00022989"/>
    </source>
</evidence>
<dbReference type="Pfam" id="PF03739">
    <property type="entry name" value="LptF_LptG"/>
    <property type="match status" value="1"/>
</dbReference>